<dbReference type="Pfam" id="PF02517">
    <property type="entry name" value="Rce1-like"/>
    <property type="match status" value="1"/>
</dbReference>
<dbReference type="GO" id="GO:0080120">
    <property type="term" value="P:CAAX-box protein maturation"/>
    <property type="evidence" value="ECO:0007669"/>
    <property type="project" value="UniProtKB-ARBA"/>
</dbReference>
<keyword evidence="1" id="KW-1133">Transmembrane helix</keyword>
<feature type="transmembrane region" description="Helical" evidence="1">
    <location>
        <begin position="172"/>
        <end position="189"/>
    </location>
</feature>
<dbReference type="EMBL" id="JABRWO010000006">
    <property type="protein sequence ID" value="MBA2115157.1"/>
    <property type="molecule type" value="Genomic_DNA"/>
</dbReference>
<accession>A0A7V9A7A9</accession>
<gene>
    <name evidence="3" type="ORF">HOV93_23290</name>
</gene>
<dbReference type="Proteomes" id="UP000551616">
    <property type="component" value="Unassembled WGS sequence"/>
</dbReference>
<dbReference type="InterPro" id="IPR003675">
    <property type="entry name" value="Rce1/LyrA-like_dom"/>
</dbReference>
<organism evidence="3 4">
    <name type="scientific">Bremerella alba</name>
    <dbReference type="NCBI Taxonomy" id="980252"/>
    <lineage>
        <taxon>Bacteria</taxon>
        <taxon>Pseudomonadati</taxon>
        <taxon>Planctomycetota</taxon>
        <taxon>Planctomycetia</taxon>
        <taxon>Pirellulales</taxon>
        <taxon>Pirellulaceae</taxon>
        <taxon>Bremerella</taxon>
    </lineage>
</organism>
<evidence type="ECO:0000313" key="4">
    <source>
        <dbReference type="Proteomes" id="UP000551616"/>
    </source>
</evidence>
<keyword evidence="1" id="KW-0472">Membrane</keyword>
<dbReference type="RefSeq" id="WP_207396612.1">
    <property type="nucleotide sequence ID" value="NZ_JABRWO010000006.1"/>
</dbReference>
<dbReference type="GO" id="GO:0004175">
    <property type="term" value="F:endopeptidase activity"/>
    <property type="evidence" value="ECO:0007669"/>
    <property type="project" value="UniProtKB-ARBA"/>
</dbReference>
<feature type="transmembrane region" description="Helical" evidence="1">
    <location>
        <begin position="50"/>
        <end position="73"/>
    </location>
</feature>
<sequence length="342" mass="37305">MTQLLLGFGLIGYVSLVLLISVSVWVGVLRCLVEKQPILETQPAPVARWGLLDIFGGTLAFILLANLFVSLYLSGEPTSMAELTVQQRIGAMWGQISAQCLVCLGIFILIVLRGGLTLVIGESFAAFRKDVLIGVATFCALCVPIILIQVVIAQFVQYEHELINMLIESPTPGIIIPVLVSAVLVAPITEEFAFRLLLQGWLEDVFTGRLFSVSEILIGRQGRPANVQIGRSSEQRFAAESELESESSQPLETANAEPAYPSRPSLMVFPIFISSIIFALLHFGQGGAPIPLFFLALGLGYVYQKRRTMTPSLVVHMMLNGQSMVLLILQIFFGDSLEAPPV</sequence>
<name>A0A7V9A7A9_9BACT</name>
<keyword evidence="1" id="KW-0812">Transmembrane</keyword>
<keyword evidence="4" id="KW-1185">Reference proteome</keyword>
<comment type="caution">
    <text evidence="3">The sequence shown here is derived from an EMBL/GenBank/DDBJ whole genome shotgun (WGS) entry which is preliminary data.</text>
</comment>
<feature type="transmembrane region" description="Helical" evidence="1">
    <location>
        <begin position="93"/>
        <end position="119"/>
    </location>
</feature>
<feature type="transmembrane region" description="Helical" evidence="1">
    <location>
        <begin position="313"/>
        <end position="333"/>
    </location>
</feature>
<feature type="transmembrane region" description="Helical" evidence="1">
    <location>
        <begin position="6"/>
        <end position="29"/>
    </location>
</feature>
<reference evidence="3 4" key="1">
    <citation type="submission" date="2020-05" db="EMBL/GenBank/DDBJ databases">
        <title>Bremerella alba sp. nov., a novel planctomycete isolated from the surface of the macroalga Fucus spiralis.</title>
        <authorList>
            <person name="Godinho O."/>
            <person name="Botelho R."/>
            <person name="Albuquerque L."/>
            <person name="Wiegand S."/>
            <person name="Da Costa M.S."/>
            <person name="Lobo-Da-Cunha A."/>
            <person name="Jogler C."/>
            <person name="Lage O.M."/>
        </authorList>
    </citation>
    <scope>NUCLEOTIDE SEQUENCE [LARGE SCALE GENOMIC DNA]</scope>
    <source>
        <strain evidence="3 4">FF15</strain>
    </source>
</reference>
<feature type="transmembrane region" description="Helical" evidence="1">
    <location>
        <begin position="131"/>
        <end position="152"/>
    </location>
</feature>
<proteinExistence type="predicted"/>
<feature type="transmembrane region" description="Helical" evidence="1">
    <location>
        <begin position="288"/>
        <end position="304"/>
    </location>
</feature>
<evidence type="ECO:0000259" key="2">
    <source>
        <dbReference type="Pfam" id="PF02517"/>
    </source>
</evidence>
<protein>
    <recommendedName>
        <fullName evidence="2">CAAX prenyl protease 2/Lysostaphin resistance protein A-like domain-containing protein</fullName>
    </recommendedName>
</protein>
<evidence type="ECO:0000313" key="3">
    <source>
        <dbReference type="EMBL" id="MBA2115157.1"/>
    </source>
</evidence>
<evidence type="ECO:0000256" key="1">
    <source>
        <dbReference type="SAM" id="Phobius"/>
    </source>
</evidence>
<dbReference type="AlphaFoldDB" id="A0A7V9A7A9"/>
<feature type="domain" description="CAAX prenyl protease 2/Lysostaphin resistance protein A-like" evidence="2">
    <location>
        <begin position="268"/>
        <end position="320"/>
    </location>
</feature>